<proteinExistence type="predicted"/>
<organism evidence="5 6">
    <name type="scientific">Candidatus Buchananbacteria bacterium CG10_big_fil_rev_8_21_14_0_10_33_19</name>
    <dbReference type="NCBI Taxonomy" id="1974525"/>
    <lineage>
        <taxon>Bacteria</taxon>
        <taxon>Candidatus Buchananiibacteriota</taxon>
    </lineage>
</organism>
<comment type="caution">
    <text evidence="5">The sequence shown here is derived from an EMBL/GenBank/DDBJ whole genome shotgun (WGS) entry which is preliminary data.</text>
</comment>
<evidence type="ECO:0000259" key="4">
    <source>
        <dbReference type="Pfam" id="PF13180"/>
    </source>
</evidence>
<keyword evidence="3" id="KW-0812">Transmembrane</keyword>
<dbReference type="InterPro" id="IPR036034">
    <property type="entry name" value="PDZ_sf"/>
</dbReference>
<feature type="domain" description="PDZ" evidence="4">
    <location>
        <begin position="292"/>
        <end position="360"/>
    </location>
</feature>
<dbReference type="SUPFAM" id="SSF50494">
    <property type="entry name" value="Trypsin-like serine proteases"/>
    <property type="match status" value="1"/>
</dbReference>
<dbReference type="InterPro" id="IPR009003">
    <property type="entry name" value="Peptidase_S1_PA"/>
</dbReference>
<reference evidence="6" key="1">
    <citation type="submission" date="2017-09" db="EMBL/GenBank/DDBJ databases">
        <title>Depth-based differentiation of microbial function through sediment-hosted aquifers and enrichment of novel symbionts in the deep terrestrial subsurface.</title>
        <authorList>
            <person name="Probst A.J."/>
            <person name="Ladd B."/>
            <person name="Jarett J.K."/>
            <person name="Geller-Mcgrath D.E."/>
            <person name="Sieber C.M.K."/>
            <person name="Emerson J.B."/>
            <person name="Anantharaman K."/>
            <person name="Thomas B.C."/>
            <person name="Malmstrom R."/>
            <person name="Stieglmeier M."/>
            <person name="Klingl A."/>
            <person name="Woyke T."/>
            <person name="Ryan C.M."/>
            <person name="Banfield J.F."/>
        </authorList>
    </citation>
    <scope>NUCLEOTIDE SEQUENCE [LARGE SCALE GENOMIC DNA]</scope>
</reference>
<dbReference type="GO" id="GO:0008233">
    <property type="term" value="F:peptidase activity"/>
    <property type="evidence" value="ECO:0007669"/>
    <property type="project" value="UniProtKB-KW"/>
</dbReference>
<feature type="transmembrane region" description="Helical" evidence="3">
    <location>
        <begin position="7"/>
        <end position="30"/>
    </location>
</feature>
<sequence length="361" mass="39552">MKTIRTELLLIIGLTIIVGFVSGVLGYVFIALGGNRIPLFGQINISDTGWNNQIVIDQPRSVVVEQDIQVQQVENNVLPTLINIYTAKKSSNPINQVYLPAEILANGVVITADGWIMSARKPIPTLNGNYEVIGYQSKKYEVSSFIEDKITGIVFGKTNANNLTVSKIGNSHDLRVGQTLAIVSKNNGIVLVNVEKIGYQPKVASDLILSSDELNKEIILNIDLTNEIDGSVLVNLKGELVGIISGSKIVPVNYFKGMINTVLQGKAINRSVLGIKYFDLAHIDGLIEYGDKGALVYSAPQKTSPVYSQILTGDVIKKIDDVEINYSQSLSELLNSYKIGDKPEFLIQRGSDELRFEITLK</sequence>
<dbReference type="GO" id="GO:0006508">
    <property type="term" value="P:proteolysis"/>
    <property type="evidence" value="ECO:0007669"/>
    <property type="project" value="UniProtKB-KW"/>
</dbReference>
<keyword evidence="1" id="KW-0645">Protease</keyword>
<dbReference type="Gene3D" id="2.40.10.120">
    <property type="match status" value="1"/>
</dbReference>
<name>A0A2H0W351_9BACT</name>
<dbReference type="Proteomes" id="UP000229056">
    <property type="component" value="Unassembled WGS sequence"/>
</dbReference>
<dbReference type="InterPro" id="IPR001478">
    <property type="entry name" value="PDZ"/>
</dbReference>
<dbReference type="SUPFAM" id="SSF50156">
    <property type="entry name" value="PDZ domain-like"/>
    <property type="match status" value="1"/>
</dbReference>
<keyword evidence="3" id="KW-0472">Membrane</keyword>
<dbReference type="PANTHER" id="PTHR43343">
    <property type="entry name" value="PEPTIDASE S12"/>
    <property type="match status" value="1"/>
</dbReference>
<keyword evidence="2" id="KW-0378">Hydrolase</keyword>
<evidence type="ECO:0000313" key="5">
    <source>
        <dbReference type="EMBL" id="PIS05792.1"/>
    </source>
</evidence>
<accession>A0A2H0W351</accession>
<evidence type="ECO:0000256" key="3">
    <source>
        <dbReference type="SAM" id="Phobius"/>
    </source>
</evidence>
<evidence type="ECO:0000313" key="6">
    <source>
        <dbReference type="Proteomes" id="UP000229056"/>
    </source>
</evidence>
<dbReference type="InterPro" id="IPR051201">
    <property type="entry name" value="Chloro_Bact_Ser_Proteases"/>
</dbReference>
<evidence type="ECO:0000256" key="2">
    <source>
        <dbReference type="ARBA" id="ARBA00022801"/>
    </source>
</evidence>
<protein>
    <recommendedName>
        <fullName evidence="4">PDZ domain-containing protein</fullName>
    </recommendedName>
</protein>
<dbReference type="AlphaFoldDB" id="A0A2H0W351"/>
<keyword evidence="3" id="KW-1133">Transmembrane helix</keyword>
<dbReference type="Gene3D" id="2.30.42.10">
    <property type="match status" value="1"/>
</dbReference>
<gene>
    <name evidence="5" type="ORF">COT80_03420</name>
</gene>
<evidence type="ECO:0000256" key="1">
    <source>
        <dbReference type="ARBA" id="ARBA00022670"/>
    </source>
</evidence>
<dbReference type="EMBL" id="PEZY01000012">
    <property type="protein sequence ID" value="PIS05792.1"/>
    <property type="molecule type" value="Genomic_DNA"/>
</dbReference>
<dbReference type="Pfam" id="PF13180">
    <property type="entry name" value="PDZ_2"/>
    <property type="match status" value="1"/>
</dbReference>
<dbReference type="PANTHER" id="PTHR43343:SF3">
    <property type="entry name" value="PROTEASE DO-LIKE 8, CHLOROPLASTIC"/>
    <property type="match status" value="1"/>
</dbReference>